<dbReference type="SMART" id="SM00896">
    <property type="entry name" value="FDX-ACB"/>
    <property type="match status" value="1"/>
</dbReference>
<sequence length="753" mass="83210">MESSCDGSVLLVGDGDFSFSLSLLKHGRLSPAQVTTSNLETSETIQHHKLAKNNMCELENKGARVLLEVDARELHNHPVINQNLYLRIIFNFPLADRHNIKKNRALLADFFSSCSQVLAPGGHVMVTLCKGQGGTPADRPQRSWHDSWQALAMAANAGFVLADIFHFEADSFPEYHSVGFRFQDKSFDTEGSLVHVFEKANMVSVVESVVARGSVELGGTTYSCSHYIAEKLKRNLLEEEDSPIGWVKKELELSLGQCFSSTKLPSGYLDAVLPGYKSSVCIGSSTAESDAGVEGLHSLGTISDLPTGSGDGDALTEIKKQKDDDNLMRKRELASLQFAHGVGESEETRQSTSNSSDCLPLLTQFIPDNNESVYVFIKSSAKTGQQDNEVNIETESESNDQRVVDQDSVSCAADFSEDNEQPVADCDKVFHHRVSLLESLTSLCSVLSENSGETQNLSSTGAHLLAAQEVSDADLSVGHSITVAGQCCRPRPIVSNTLQVYHELGFIHKLSSVSEDLAESAVCGNNNTDFEMISSSLLSCLQKSTVFRDNSLLETHPCPNSNKVMVEGMLEIKVVKLVYRKEIQTDSVSQPIGIILKATSHGSHQFLVSILHLDSIICQARNIPDPRLLWSDSSKVLDQLKMFAALHPSVSHDQYQAVSLYPMKFLHDLSFWESSTQQFDETELLEVIRYVAQDCVVKVSLMDKYAEPETGRTSRCYRLHFQSHSLAFPYSMSWKLQSLIRIEVARRLDVVLR</sequence>
<organism evidence="2 3">
    <name type="scientific">Elysia marginata</name>
    <dbReference type="NCBI Taxonomy" id="1093978"/>
    <lineage>
        <taxon>Eukaryota</taxon>
        <taxon>Metazoa</taxon>
        <taxon>Spiralia</taxon>
        <taxon>Lophotrochozoa</taxon>
        <taxon>Mollusca</taxon>
        <taxon>Gastropoda</taxon>
        <taxon>Heterobranchia</taxon>
        <taxon>Euthyneura</taxon>
        <taxon>Panpulmonata</taxon>
        <taxon>Sacoglossa</taxon>
        <taxon>Placobranchoidea</taxon>
        <taxon>Plakobranchidae</taxon>
        <taxon>Elysia</taxon>
    </lineage>
</organism>
<name>A0AAV4FDX8_9GAST</name>
<feature type="domain" description="FDX-ACB" evidence="1">
    <location>
        <begin position="659"/>
        <end position="753"/>
    </location>
</feature>
<accession>A0AAV4FDX8</accession>
<reference evidence="2 3" key="1">
    <citation type="journal article" date="2021" name="Elife">
        <title>Chloroplast acquisition without the gene transfer in kleptoplastic sea slugs, Plakobranchus ocellatus.</title>
        <authorList>
            <person name="Maeda T."/>
            <person name="Takahashi S."/>
            <person name="Yoshida T."/>
            <person name="Shimamura S."/>
            <person name="Takaki Y."/>
            <person name="Nagai Y."/>
            <person name="Toyoda A."/>
            <person name="Suzuki Y."/>
            <person name="Arimoto A."/>
            <person name="Ishii H."/>
            <person name="Satoh N."/>
            <person name="Nishiyama T."/>
            <person name="Hasebe M."/>
            <person name="Maruyama T."/>
            <person name="Minagawa J."/>
            <person name="Obokata J."/>
            <person name="Shigenobu S."/>
        </authorList>
    </citation>
    <scope>NUCLEOTIDE SEQUENCE [LARGE SCALE GENOMIC DNA]</scope>
</reference>
<keyword evidence="3" id="KW-1185">Reference proteome</keyword>
<dbReference type="AlphaFoldDB" id="A0AAV4FDX8"/>
<evidence type="ECO:0000313" key="3">
    <source>
        <dbReference type="Proteomes" id="UP000762676"/>
    </source>
</evidence>
<dbReference type="InterPro" id="IPR005121">
    <property type="entry name" value="Fdx_antiC-bd"/>
</dbReference>
<dbReference type="GO" id="GO:0070042">
    <property type="term" value="F:rRNA (uridine-N3-)-methyltransferase activity"/>
    <property type="evidence" value="ECO:0007669"/>
    <property type="project" value="InterPro"/>
</dbReference>
<dbReference type="GO" id="GO:0070475">
    <property type="term" value="P:rRNA base methylation"/>
    <property type="evidence" value="ECO:0007669"/>
    <property type="project" value="InterPro"/>
</dbReference>
<dbReference type="Proteomes" id="UP000762676">
    <property type="component" value="Unassembled WGS sequence"/>
</dbReference>
<dbReference type="PANTHER" id="PTHR11538:SF26">
    <property type="entry name" value="FERREDOXIN-FOLD ANTICODON-BINDING DOMAIN-CONTAINING PROTEIN 1"/>
    <property type="match status" value="1"/>
</dbReference>
<dbReference type="SUPFAM" id="SSF54991">
    <property type="entry name" value="Anticodon-binding domain of PheRS"/>
    <property type="match status" value="1"/>
</dbReference>
<dbReference type="InterPro" id="IPR036690">
    <property type="entry name" value="Fdx_antiC-bd_sf"/>
</dbReference>
<dbReference type="GO" id="GO:0005737">
    <property type="term" value="C:cytoplasm"/>
    <property type="evidence" value="ECO:0007669"/>
    <property type="project" value="TreeGrafter"/>
</dbReference>
<dbReference type="EMBL" id="BMAT01011341">
    <property type="protein sequence ID" value="GFR70893.1"/>
    <property type="molecule type" value="Genomic_DNA"/>
</dbReference>
<proteinExistence type="predicted"/>
<dbReference type="InterPro" id="IPR019446">
    <property type="entry name" value="BMT5-like"/>
</dbReference>
<dbReference type="Pfam" id="PF10354">
    <property type="entry name" value="BMT5-like"/>
    <property type="match status" value="1"/>
</dbReference>
<dbReference type="PANTHER" id="PTHR11538">
    <property type="entry name" value="PHENYLALANYL-TRNA SYNTHETASE"/>
    <property type="match status" value="1"/>
</dbReference>
<evidence type="ECO:0000259" key="1">
    <source>
        <dbReference type="SMART" id="SM00896"/>
    </source>
</evidence>
<protein>
    <submittedName>
        <fullName evidence="2">Ferredoxin-fold anticodon-binding domain-containing protein 1-like</fullName>
    </submittedName>
</protein>
<comment type="caution">
    <text evidence="2">The sequence shown here is derived from an EMBL/GenBank/DDBJ whole genome shotgun (WGS) entry which is preliminary data.</text>
</comment>
<evidence type="ECO:0000313" key="2">
    <source>
        <dbReference type="EMBL" id="GFR70893.1"/>
    </source>
</evidence>
<gene>
    <name evidence="2" type="ORF">ElyMa_005664900</name>
</gene>
<dbReference type="Gene3D" id="3.30.70.380">
    <property type="entry name" value="Ferrodoxin-fold anticodon-binding domain"/>
    <property type="match status" value="1"/>
</dbReference>